<keyword evidence="2" id="KW-1185">Reference proteome</keyword>
<evidence type="ECO:0000313" key="2">
    <source>
        <dbReference type="Proteomes" id="UP001230220"/>
    </source>
</evidence>
<protein>
    <submittedName>
        <fullName evidence="1">Phi13 family phage major tail protein</fullName>
    </submittedName>
</protein>
<gene>
    <name evidence="1" type="ORF">J2S15_000433</name>
</gene>
<proteinExistence type="predicted"/>
<comment type="caution">
    <text evidence="1">The sequence shown here is derived from an EMBL/GenBank/DDBJ whole genome shotgun (WGS) entry which is preliminary data.</text>
</comment>
<name>A0ABU0DYI6_9FIRM</name>
<dbReference type="Proteomes" id="UP001230220">
    <property type="component" value="Unassembled WGS sequence"/>
</dbReference>
<dbReference type="InterPro" id="IPR006490">
    <property type="entry name" value="Maj_tail_phi13"/>
</dbReference>
<evidence type="ECO:0000313" key="1">
    <source>
        <dbReference type="EMBL" id="MDQ0359702.1"/>
    </source>
</evidence>
<reference evidence="1 2" key="1">
    <citation type="submission" date="2023-07" db="EMBL/GenBank/DDBJ databases">
        <title>Genomic Encyclopedia of Type Strains, Phase IV (KMG-IV): sequencing the most valuable type-strain genomes for metagenomic binning, comparative biology and taxonomic classification.</title>
        <authorList>
            <person name="Goeker M."/>
        </authorList>
    </citation>
    <scope>NUCLEOTIDE SEQUENCE [LARGE SCALE GENOMIC DNA]</scope>
    <source>
        <strain evidence="1 2">DSM 16784</strain>
    </source>
</reference>
<accession>A0ABU0DYI6</accession>
<sequence>MSIENKRPQIKETVGAQYVCFAQSNPEGVYESVYEEKVEKTEVVKSVSVTENATSTKVRASGKDYDVVSILASTDISVEVVAFPAETLAKMRGDVIEDNGLIISGGNKERPYFAYGKVVVLKNGHYRFEWYPKCKLTANTDDVTTSDVEFAEQNDTFTISAMAFNDNGDNRTKVETEFKLPEGLTEDKFFSKPILTPEDLMSVLAGE</sequence>
<dbReference type="EMBL" id="JAUSUR010000001">
    <property type="protein sequence ID" value="MDQ0359702.1"/>
    <property type="molecule type" value="Genomic_DNA"/>
</dbReference>
<dbReference type="RefSeq" id="WP_307405039.1">
    <property type="nucleotide sequence ID" value="NZ_JAUSUR010000001.1"/>
</dbReference>
<organism evidence="1 2">
    <name type="scientific">Breznakia pachnodae</name>
    <dbReference type="NCBI Taxonomy" id="265178"/>
    <lineage>
        <taxon>Bacteria</taxon>
        <taxon>Bacillati</taxon>
        <taxon>Bacillota</taxon>
        <taxon>Erysipelotrichia</taxon>
        <taxon>Erysipelotrichales</taxon>
        <taxon>Erysipelotrichaceae</taxon>
        <taxon>Breznakia</taxon>
    </lineage>
</organism>
<dbReference type="NCBIfam" id="TIGR01603">
    <property type="entry name" value="maj_tail_phi13"/>
    <property type="match status" value="1"/>
</dbReference>